<gene>
    <name evidence="2" type="ORF">Q428_13285</name>
</gene>
<feature type="transmembrane region" description="Helical" evidence="1">
    <location>
        <begin position="6"/>
        <end position="24"/>
    </location>
</feature>
<dbReference type="AlphaFoldDB" id="A0A017RS67"/>
<sequence length="70" mass="8168">MEFIISAVITLPAIFITNYLFKKFNLTKMNYRNIKLPYSGGTIIFTSIVISLFVSYLLNNISFFKLFFLL</sequence>
<name>A0A017RS67_9CLOT</name>
<feature type="transmembrane region" description="Helical" evidence="1">
    <location>
        <begin position="36"/>
        <end position="58"/>
    </location>
</feature>
<organism evidence="2 3">
    <name type="scientific">Fervidicella metallireducens AeB</name>
    <dbReference type="NCBI Taxonomy" id="1403537"/>
    <lineage>
        <taxon>Bacteria</taxon>
        <taxon>Bacillati</taxon>
        <taxon>Bacillota</taxon>
        <taxon>Clostridia</taxon>
        <taxon>Eubacteriales</taxon>
        <taxon>Clostridiaceae</taxon>
        <taxon>Fervidicella</taxon>
    </lineage>
</organism>
<keyword evidence="3" id="KW-1185">Reference proteome</keyword>
<proteinExistence type="predicted"/>
<keyword evidence="1" id="KW-0812">Transmembrane</keyword>
<keyword evidence="1" id="KW-0472">Membrane</keyword>
<dbReference type="STRING" id="1403537.Q428_13285"/>
<evidence type="ECO:0008006" key="4">
    <source>
        <dbReference type="Google" id="ProtNLM"/>
    </source>
</evidence>
<evidence type="ECO:0000256" key="1">
    <source>
        <dbReference type="SAM" id="Phobius"/>
    </source>
</evidence>
<evidence type="ECO:0000313" key="2">
    <source>
        <dbReference type="EMBL" id="EYE87441.1"/>
    </source>
</evidence>
<dbReference type="EMBL" id="AZQP01000056">
    <property type="protein sequence ID" value="EYE87441.1"/>
    <property type="molecule type" value="Genomic_DNA"/>
</dbReference>
<accession>A0A017RS67</accession>
<protein>
    <recommendedName>
        <fullName evidence="4">Phospho-N-acetylmuramoyl-pentapeptide-transferase</fullName>
    </recommendedName>
</protein>
<reference evidence="2 3" key="1">
    <citation type="journal article" date="2014" name="Genome Announc.">
        <title>Draft Genome Sequence of Fervidicella metallireducens Strain AeBT, an Iron-Reducing Thermoanaerobe from the Great Artesian Basin.</title>
        <authorList>
            <person name="Patel B.K."/>
        </authorList>
    </citation>
    <scope>NUCLEOTIDE SEQUENCE [LARGE SCALE GENOMIC DNA]</scope>
    <source>
        <strain evidence="2 3">AeB</strain>
    </source>
</reference>
<keyword evidence="1" id="KW-1133">Transmembrane helix</keyword>
<comment type="caution">
    <text evidence="2">The sequence shown here is derived from an EMBL/GenBank/DDBJ whole genome shotgun (WGS) entry which is preliminary data.</text>
</comment>
<dbReference type="Proteomes" id="UP000019681">
    <property type="component" value="Unassembled WGS sequence"/>
</dbReference>
<evidence type="ECO:0000313" key="3">
    <source>
        <dbReference type="Proteomes" id="UP000019681"/>
    </source>
</evidence>